<dbReference type="Proteomes" id="UP000002222">
    <property type="component" value="Chromosome"/>
</dbReference>
<dbReference type="SMART" id="SM00267">
    <property type="entry name" value="GGDEF"/>
    <property type="match status" value="1"/>
</dbReference>
<dbReference type="PANTHER" id="PTHR45138">
    <property type="entry name" value="REGULATORY COMPONENTS OF SENSORY TRANSDUCTION SYSTEM"/>
    <property type="match status" value="1"/>
</dbReference>
<dbReference type="NCBIfam" id="TIGR00254">
    <property type="entry name" value="GGDEF"/>
    <property type="match status" value="1"/>
</dbReference>
<dbReference type="Gene3D" id="3.40.190.10">
    <property type="entry name" value="Periplasmic binding protein-like II"/>
    <property type="match status" value="4"/>
</dbReference>
<accession>D1B416</accession>
<dbReference type="PANTHER" id="PTHR45138:SF9">
    <property type="entry name" value="DIGUANYLATE CYCLASE DGCM-RELATED"/>
    <property type="match status" value="1"/>
</dbReference>
<dbReference type="Pfam" id="PF09084">
    <property type="entry name" value="NMT1"/>
    <property type="match status" value="1"/>
</dbReference>
<organism evidence="6 7">
    <name type="scientific">Sulfurospirillum deleyianum (strain ATCC 51133 / DSM 6946 / 5175)</name>
    <dbReference type="NCBI Taxonomy" id="525898"/>
    <lineage>
        <taxon>Bacteria</taxon>
        <taxon>Pseudomonadati</taxon>
        <taxon>Campylobacterota</taxon>
        <taxon>Epsilonproteobacteria</taxon>
        <taxon>Campylobacterales</taxon>
        <taxon>Sulfurospirillaceae</taxon>
        <taxon>Sulfurospirillum</taxon>
    </lineage>
</organism>
<dbReference type="InterPro" id="IPR000160">
    <property type="entry name" value="GGDEF_dom"/>
</dbReference>
<evidence type="ECO:0000259" key="5">
    <source>
        <dbReference type="PROSITE" id="PS50887"/>
    </source>
</evidence>
<dbReference type="AlphaFoldDB" id="D1B416"/>
<evidence type="ECO:0000313" key="7">
    <source>
        <dbReference type="Proteomes" id="UP000002222"/>
    </source>
</evidence>
<reference evidence="6 7" key="2">
    <citation type="journal article" date="2010" name="Stand. Genomic Sci.">
        <title>Complete genome sequence of Sulfurospirillum deleyianum type strain (5175).</title>
        <authorList>
            <person name="Sikorski J."/>
            <person name="Lapidus A."/>
            <person name="Copeland A."/>
            <person name="Glavina Del Rio T."/>
            <person name="Nolan M."/>
            <person name="Lucas S."/>
            <person name="Chen F."/>
            <person name="Tice H."/>
            <person name="Cheng J.F."/>
            <person name="Saunders E."/>
            <person name="Bruce D."/>
            <person name="Goodwin L."/>
            <person name="Pitluck S."/>
            <person name="Ovchinnikova G."/>
            <person name="Pati A."/>
            <person name="Ivanova N."/>
            <person name="Mavromatis K."/>
            <person name="Chen A."/>
            <person name="Palaniappan K."/>
            <person name="Chain P."/>
            <person name="Land M."/>
            <person name="Hauser L."/>
            <person name="Chang Y.J."/>
            <person name="Jeffries C.D."/>
            <person name="Brettin T."/>
            <person name="Detter J.C."/>
            <person name="Han C."/>
            <person name="Rohde M."/>
            <person name="Lang E."/>
            <person name="Spring S."/>
            <person name="Goker M."/>
            <person name="Bristow J."/>
            <person name="Eisen J.A."/>
            <person name="Markowitz V."/>
            <person name="Hugenholtz P."/>
            <person name="Kyrpides N.C."/>
            <person name="Klenk H.P."/>
        </authorList>
    </citation>
    <scope>NUCLEOTIDE SEQUENCE [LARGE SCALE GENOMIC DNA]</scope>
    <source>
        <strain evidence="7">ATCC 51133 / DSM 6946 / 5175</strain>
    </source>
</reference>
<reference evidence="7" key="1">
    <citation type="submission" date="2009-11" db="EMBL/GenBank/DDBJ databases">
        <title>The complete genome of Sulfurospirillum deleyianum DSM 6946.</title>
        <authorList>
            <consortium name="US DOE Joint Genome Institute (JGI-PGF)"/>
            <person name="Lucas S."/>
            <person name="Copeland A."/>
            <person name="Lapidus A."/>
            <person name="Glavina del Rio T."/>
            <person name="Dalin E."/>
            <person name="Tice H."/>
            <person name="Bruce D."/>
            <person name="Goodwin L."/>
            <person name="Pitluck S."/>
            <person name="Kyrpides N."/>
            <person name="Mavromatis K."/>
            <person name="Ivanova N."/>
            <person name="Ovchinnikova G."/>
            <person name="Munk A.C."/>
            <person name="Lu M."/>
            <person name="Brettin T."/>
            <person name="Detter J.C."/>
            <person name="Han C."/>
            <person name="Tapia R."/>
            <person name="Larimer F."/>
            <person name="Land M."/>
            <person name="Hauser L."/>
            <person name="Markowitz V."/>
            <person name="Cheng J.F."/>
            <person name="Hugenholtz P."/>
            <person name="Woyke T."/>
            <person name="Wu D."/>
            <person name="Aumann P."/>
            <person name="Schneider S."/>
            <person name="Lang E."/>
            <person name="Spring S."/>
            <person name="Klenk H.P."/>
            <person name="Eisen J.A."/>
        </authorList>
    </citation>
    <scope>NUCLEOTIDE SEQUENCE [LARGE SCALE GENOMIC DNA]</scope>
    <source>
        <strain evidence="7">ATCC 51133 / DSM 6946 / 5175</strain>
    </source>
</reference>
<dbReference type="InterPro" id="IPR043128">
    <property type="entry name" value="Rev_trsase/Diguanyl_cyclase"/>
</dbReference>
<protein>
    <recommendedName>
        <fullName evidence="1">diguanylate cyclase</fullName>
        <ecNumber evidence="1">2.7.7.65</ecNumber>
    </recommendedName>
</protein>
<dbReference type="eggNOG" id="COG3706">
    <property type="taxonomic scope" value="Bacteria"/>
</dbReference>
<evidence type="ECO:0000256" key="4">
    <source>
        <dbReference type="SAM" id="Phobius"/>
    </source>
</evidence>
<keyword evidence="3" id="KW-0175">Coiled coil</keyword>
<dbReference type="Gene3D" id="3.30.70.270">
    <property type="match status" value="1"/>
</dbReference>
<dbReference type="STRING" id="525898.Sdel_1821"/>
<evidence type="ECO:0000256" key="1">
    <source>
        <dbReference type="ARBA" id="ARBA00012528"/>
    </source>
</evidence>
<dbReference type="GO" id="GO:0052621">
    <property type="term" value="F:diguanylate cyclase activity"/>
    <property type="evidence" value="ECO:0007669"/>
    <property type="project" value="UniProtKB-EC"/>
</dbReference>
<proteinExistence type="predicted"/>
<dbReference type="EMBL" id="CP001816">
    <property type="protein sequence ID" value="ACZ12836.1"/>
    <property type="molecule type" value="Genomic_DNA"/>
</dbReference>
<comment type="catalytic activity">
    <reaction evidence="2">
        <text>2 GTP = 3',3'-c-di-GMP + 2 diphosphate</text>
        <dbReference type="Rhea" id="RHEA:24898"/>
        <dbReference type="ChEBI" id="CHEBI:33019"/>
        <dbReference type="ChEBI" id="CHEBI:37565"/>
        <dbReference type="ChEBI" id="CHEBI:58805"/>
        <dbReference type="EC" id="2.7.7.65"/>
    </reaction>
</comment>
<dbReference type="Pfam" id="PF12974">
    <property type="entry name" value="Phosphonate-bd"/>
    <property type="match status" value="1"/>
</dbReference>
<feature type="domain" description="GGDEF" evidence="5">
    <location>
        <begin position="689"/>
        <end position="821"/>
    </location>
</feature>
<dbReference type="PROSITE" id="PS50887">
    <property type="entry name" value="GGDEF"/>
    <property type="match status" value="1"/>
</dbReference>
<sequence length="821" mass="93474">MRVLLWISILTIALFANTSKETISLQLSWLHQFQFAGFYVAKEKGFYEEANLDVTLKEYASNIHPTQEVLEGRSTYGVVNGSSLLLDRNAQKPVVALMALFQSDPSVLVSTNPAIKSPKDLKYKYLLMSDEDFRSVGILAMFLSHGIKREELFLKNHSLNLETLINQQVDAMACYISNEPFILKEKNISYTVLSPRDHGFNFYGDVLFTSEKELLLHPKRAKAFYDATKKGWEWAFEHIDETAQLIYENYNTQKKSLEALTYEGKTLKELAFDEEGLFGTLKPSKFEEIGNIYRVGGIMKNGLSLKGFIDPLFFAKTEVRIGVLNSRDESNSLSKSWDENAQYLSSLFPLHHFVVIPLDFKTLEERVKNHTIEFVITNPLQGLQLEHRYGLGRIATLSSPYKGNYYSELGTVIFTRADAKQIQSYEDARSKKIGAVSEHSFGGYLLGIKELGIASNKNITFFQTHFNVIKAVLNGSVDVGIVRTDIIEQMVHEGFIKQSDLKVLGAKTHPNFPFISSTDLYPGWMLAKMPNTPETLSNELLSTLLKPPSASSSSKPLYRVNTTLDYSKIHHILKEFHLFPYEQEAITFEDVYAKYKFLLLGLGIAFILSLLFSLYIQLLNRKLQHYSHEVQRFNETLEQEVNERTHELSLLNAKLKDLANIDELTKIANRRYFFLLATQYFHAAKRNNTPLHILSIDIDWLKKVNDTYGHAMGDEVLKAFCKHVQSSLRQSDLFGRIGGEEFCVCIQNTPLQGAKILAEKIRHKVEASRESINNQALPAITVSIGLSSLHPEDEEIFDTLKRSDEALYKAKHHGRNQVQIV</sequence>
<dbReference type="CDD" id="cd01949">
    <property type="entry name" value="GGDEF"/>
    <property type="match status" value="1"/>
</dbReference>
<feature type="transmembrane region" description="Helical" evidence="4">
    <location>
        <begin position="597"/>
        <end position="616"/>
    </location>
</feature>
<dbReference type="EC" id="2.7.7.65" evidence="1"/>
<feature type="coiled-coil region" evidence="3">
    <location>
        <begin position="616"/>
        <end position="654"/>
    </location>
</feature>
<dbReference type="FunFam" id="3.30.70.270:FF:000001">
    <property type="entry name" value="Diguanylate cyclase domain protein"/>
    <property type="match status" value="1"/>
</dbReference>
<dbReference type="InterPro" id="IPR050469">
    <property type="entry name" value="Diguanylate_Cyclase"/>
</dbReference>
<dbReference type="OrthoDB" id="174578at2"/>
<dbReference type="eggNOG" id="COG0715">
    <property type="taxonomic scope" value="Bacteria"/>
</dbReference>
<keyword evidence="4" id="KW-0812">Transmembrane</keyword>
<dbReference type="HOGENOM" id="CLU_000445_86_4_7"/>
<keyword evidence="4" id="KW-1133">Transmembrane helix</keyword>
<dbReference type="KEGG" id="sdl:Sdel_1821"/>
<evidence type="ECO:0000256" key="2">
    <source>
        <dbReference type="ARBA" id="ARBA00034247"/>
    </source>
</evidence>
<dbReference type="InterPro" id="IPR015168">
    <property type="entry name" value="SsuA/THI5"/>
</dbReference>
<gene>
    <name evidence="6" type="ordered locus">Sdel_1821</name>
</gene>
<keyword evidence="7" id="KW-1185">Reference proteome</keyword>
<dbReference type="SUPFAM" id="SSF53850">
    <property type="entry name" value="Periplasmic binding protein-like II"/>
    <property type="match status" value="2"/>
</dbReference>
<dbReference type="SUPFAM" id="SSF55073">
    <property type="entry name" value="Nucleotide cyclase"/>
    <property type="match status" value="1"/>
</dbReference>
<evidence type="ECO:0000256" key="3">
    <source>
        <dbReference type="SAM" id="Coils"/>
    </source>
</evidence>
<dbReference type="Pfam" id="PF00990">
    <property type="entry name" value="GGDEF"/>
    <property type="match status" value="1"/>
</dbReference>
<dbReference type="eggNOG" id="COG3221">
    <property type="taxonomic scope" value="Bacteria"/>
</dbReference>
<dbReference type="InterPro" id="IPR029787">
    <property type="entry name" value="Nucleotide_cyclase"/>
</dbReference>
<name>D1B416_SULD5</name>
<dbReference type="RefSeq" id="WP_012857586.1">
    <property type="nucleotide sequence ID" value="NC_013512.1"/>
</dbReference>
<evidence type="ECO:0000313" key="6">
    <source>
        <dbReference type="EMBL" id="ACZ12836.1"/>
    </source>
</evidence>
<keyword evidence="4" id="KW-0472">Membrane</keyword>